<feature type="domain" description="DUF4219" evidence="1">
    <location>
        <begin position="16"/>
        <end position="42"/>
    </location>
</feature>
<organism evidence="3 4">
    <name type="scientific">Punica granatum</name>
    <name type="common">Pomegranate</name>
    <dbReference type="NCBI Taxonomy" id="22663"/>
    <lineage>
        <taxon>Eukaryota</taxon>
        <taxon>Viridiplantae</taxon>
        <taxon>Streptophyta</taxon>
        <taxon>Embryophyta</taxon>
        <taxon>Tracheophyta</taxon>
        <taxon>Spermatophyta</taxon>
        <taxon>Magnoliopsida</taxon>
        <taxon>eudicotyledons</taxon>
        <taxon>Gunneridae</taxon>
        <taxon>Pentapetalae</taxon>
        <taxon>rosids</taxon>
        <taxon>malvids</taxon>
        <taxon>Myrtales</taxon>
        <taxon>Lythraceae</taxon>
        <taxon>Punica</taxon>
    </lineage>
</organism>
<dbReference type="Pfam" id="PF13961">
    <property type="entry name" value="DUF4219"/>
    <property type="match status" value="1"/>
</dbReference>
<gene>
    <name evidence="4" type="primary">LOC116208940</name>
</gene>
<protein>
    <submittedName>
        <fullName evidence="4">Uncharacterized protein LOC116208940</fullName>
    </submittedName>
</protein>
<dbReference type="Pfam" id="PF22936">
    <property type="entry name" value="Pol_BBD"/>
    <property type="match status" value="1"/>
</dbReference>
<dbReference type="InterPro" id="IPR054722">
    <property type="entry name" value="PolX-like_BBD"/>
</dbReference>
<evidence type="ECO:0000259" key="2">
    <source>
        <dbReference type="Pfam" id="PF22936"/>
    </source>
</evidence>
<sequence length="382" mass="43593">MEAGSSGFLAMAPPMFDGENYQAGAVRMKAYLEGCDLWEAVEQDYDVAPLPDNPIMNQIKYHKERITRKAKANSYMIKSMKVLNLIKESETIREYSDRLIGIADKKILVSLPERFKATIASLENAKDLSTIRPAELLRALHAQEQRRMMRQEGSVELALQAKDQRYHKLGLAEAICREKNTQHQGEAQTATQQEVDQLFVASYFTSCASSDSCLVDSGCPNHITSDEKLFRDLDRLVTGRVRIEDGWYISTKRKWIVVIESYTNFKVIVEERKCLIIDSSSQESFKIKMHGKSFFLNPLEIKPDELVDDQLVRGTWSLVDTDQRCNVTILEAIGYKEAQGDQRWMDAMKEELSMIEKNQLGRWWKSLKAGRQSESSGTLGQN</sequence>
<evidence type="ECO:0000313" key="3">
    <source>
        <dbReference type="Proteomes" id="UP000515151"/>
    </source>
</evidence>
<reference evidence="3" key="1">
    <citation type="journal article" date="2020" name="Plant Biotechnol. J.">
        <title>The pomegranate (Punica granatum L.) draft genome dissects genetic divergence between soft- and hard-seeded cultivars.</title>
        <authorList>
            <person name="Luo X."/>
            <person name="Li H."/>
            <person name="Wu Z."/>
            <person name="Yao W."/>
            <person name="Zhao P."/>
            <person name="Cao D."/>
            <person name="Yu H."/>
            <person name="Li K."/>
            <person name="Poudel K."/>
            <person name="Zhao D."/>
            <person name="Zhang F."/>
            <person name="Xia X."/>
            <person name="Chen L."/>
            <person name="Wang Q."/>
            <person name="Jing D."/>
            <person name="Cao S."/>
        </authorList>
    </citation>
    <scope>NUCLEOTIDE SEQUENCE [LARGE SCALE GENOMIC DNA]</scope>
    <source>
        <strain evidence="3">cv. Tunisia</strain>
    </source>
</reference>
<dbReference type="AlphaFoldDB" id="A0A6P8DM03"/>
<evidence type="ECO:0000313" key="4">
    <source>
        <dbReference type="RefSeq" id="XP_031398377.1"/>
    </source>
</evidence>
<dbReference type="Proteomes" id="UP000515151">
    <property type="component" value="Chromosome 5"/>
</dbReference>
<proteinExistence type="predicted"/>
<accession>A0A6P8DM03</accession>
<name>A0A6P8DM03_PUNGR</name>
<dbReference type="InterPro" id="IPR025314">
    <property type="entry name" value="DUF4219"/>
</dbReference>
<keyword evidence="3" id="KW-1185">Reference proteome</keyword>
<dbReference type="GeneID" id="116208940"/>
<dbReference type="PANTHER" id="PTHR35317:SF24">
    <property type="entry name" value="RETROVIRUS-RELATED POL POLYPROTEIN FROM TRANSPOSON TNT 1-94"/>
    <property type="match status" value="1"/>
</dbReference>
<reference evidence="4" key="2">
    <citation type="submission" date="2025-08" db="UniProtKB">
        <authorList>
            <consortium name="RefSeq"/>
        </authorList>
    </citation>
    <scope>IDENTIFICATION</scope>
    <source>
        <tissue evidence="4">Leaf</tissue>
    </source>
</reference>
<dbReference type="RefSeq" id="XP_031398377.1">
    <property type="nucleotide sequence ID" value="XM_031542517.1"/>
</dbReference>
<feature type="domain" description="Retrovirus-related Pol polyprotein from transposon TNT 1-94-like beta-barrel" evidence="2">
    <location>
        <begin position="214"/>
        <end position="264"/>
    </location>
</feature>
<dbReference type="PANTHER" id="PTHR35317">
    <property type="entry name" value="OS04G0629600 PROTEIN"/>
    <property type="match status" value="1"/>
</dbReference>
<evidence type="ECO:0000259" key="1">
    <source>
        <dbReference type="Pfam" id="PF13961"/>
    </source>
</evidence>
<dbReference type="OrthoDB" id="1072921at2759"/>